<comment type="caution">
    <text evidence="2">The sequence shown here is derived from an EMBL/GenBank/DDBJ whole genome shotgun (WGS) entry which is preliminary data.</text>
</comment>
<dbReference type="Proteomes" id="UP001358586">
    <property type="component" value="Chromosome 9"/>
</dbReference>
<evidence type="ECO:0000313" key="3">
    <source>
        <dbReference type="Proteomes" id="UP001358586"/>
    </source>
</evidence>
<reference evidence="2 3" key="1">
    <citation type="submission" date="2023-03" db="EMBL/GenBank/DDBJ databases">
        <title>WGS of Gossypium arboreum.</title>
        <authorList>
            <person name="Yu D."/>
        </authorList>
    </citation>
    <scope>NUCLEOTIDE SEQUENCE [LARGE SCALE GENOMIC DNA]</scope>
    <source>
        <tissue evidence="2">Leaf</tissue>
    </source>
</reference>
<dbReference type="EMBL" id="JARKNE010000009">
    <property type="protein sequence ID" value="KAK5802847.1"/>
    <property type="molecule type" value="Genomic_DNA"/>
</dbReference>
<feature type="coiled-coil region" evidence="1">
    <location>
        <begin position="302"/>
        <end position="411"/>
    </location>
</feature>
<organism evidence="2 3">
    <name type="scientific">Gossypium arboreum</name>
    <name type="common">Tree cotton</name>
    <name type="synonym">Gossypium nanking</name>
    <dbReference type="NCBI Taxonomy" id="29729"/>
    <lineage>
        <taxon>Eukaryota</taxon>
        <taxon>Viridiplantae</taxon>
        <taxon>Streptophyta</taxon>
        <taxon>Embryophyta</taxon>
        <taxon>Tracheophyta</taxon>
        <taxon>Spermatophyta</taxon>
        <taxon>Magnoliopsida</taxon>
        <taxon>eudicotyledons</taxon>
        <taxon>Gunneridae</taxon>
        <taxon>Pentapetalae</taxon>
        <taxon>rosids</taxon>
        <taxon>malvids</taxon>
        <taxon>Malvales</taxon>
        <taxon>Malvaceae</taxon>
        <taxon>Malvoideae</taxon>
        <taxon>Gossypium</taxon>
    </lineage>
</organism>
<proteinExistence type="predicted"/>
<dbReference type="PANTHER" id="PTHR48200:SF1">
    <property type="entry name" value="AMINOTRANSFERASE-LIKE PLANT MOBILE DOMAIN-CONTAINING PROTEIN"/>
    <property type="match status" value="1"/>
</dbReference>
<accession>A0ABR0NND5</accession>
<evidence type="ECO:0000313" key="2">
    <source>
        <dbReference type="EMBL" id="KAK5802847.1"/>
    </source>
</evidence>
<keyword evidence="1" id="KW-0175">Coiled coil</keyword>
<gene>
    <name evidence="2" type="ORF">PVK06_030473</name>
</gene>
<sequence>MRNEYLDKVEDNASFYAWSEKTQLEKGDSVIEGYTSELWDFTHISLTQNEFQELKDIWAQWDDKAKQLFYQNYGDLPYLLDIKVDLVPTLEEYKTLLHCPKIQGNKAYVRAANPPTFVKKLMMIIGVSEQWAAARVQQKGDSKCIPWASLRDLILAHPDVKKRKVDKVPCRVFFEDYSPLREAAATPKRDDITEERWIEILQNLQEEDVMWKAHWMTPSEILYRCGSFDWGDHYKKKIREISEAWKKICCVKILTEGPTTTLEYKEWFSKRINDTIPRPSLGAARSMEESLRVIPTELKVIKQEFERKNLELRIKIGKLEEENMYLSLDVDVHRIEVEKERKEKRKIEEDRDDLKTRNSAVELKASLDKIEEMKHNIGGLEAALQDCELRIEQLEAREEHWKGELHHFQDQVRDRGYLMGEAIVQIREVADHLHDLTVQANVLSTKYELVSDKGLELALLLDRVKTLSLKEKTYF</sequence>
<dbReference type="PANTHER" id="PTHR48200">
    <property type="entry name" value="PROTEIN, PUTATIVE-RELATED"/>
    <property type="match status" value="1"/>
</dbReference>
<name>A0ABR0NND5_GOSAR</name>
<keyword evidence="3" id="KW-1185">Reference proteome</keyword>
<protein>
    <submittedName>
        <fullName evidence="2">Uncharacterized protein</fullName>
    </submittedName>
</protein>
<evidence type="ECO:0000256" key="1">
    <source>
        <dbReference type="SAM" id="Coils"/>
    </source>
</evidence>